<feature type="region of interest" description="Disordered" evidence="1">
    <location>
        <begin position="1"/>
        <end position="63"/>
    </location>
</feature>
<evidence type="ECO:0000256" key="1">
    <source>
        <dbReference type="SAM" id="MobiDB-lite"/>
    </source>
</evidence>
<evidence type="ECO:0000313" key="2">
    <source>
        <dbReference type="EMBL" id="EHI14079.1"/>
    </source>
</evidence>
<name>G7CDQ5_MYCT3</name>
<sequence>MGMMGGMGGMPMGAGGGQNQGKEKRRDANLSPDEDLYKEDRPWTEGIIGNRRRKESQEGKESK</sequence>
<keyword evidence="3" id="KW-1185">Reference proteome</keyword>
<feature type="compositionally biased region" description="Gly residues" evidence="1">
    <location>
        <begin position="1"/>
        <end position="19"/>
    </location>
</feature>
<dbReference type="PATRIC" id="fig|1078020.3.peg.1102"/>
<comment type="caution">
    <text evidence="2">The sequence shown here is derived from an EMBL/GenBank/DDBJ whole genome shotgun (WGS) entry which is preliminary data.</text>
</comment>
<organism evidence="2 3">
    <name type="scientific">Mycolicibacterium thermoresistibile (strain ATCC 19527 / DSM 44167 / CIP 105390 / JCM 6362 / NCTC 10409 / 316)</name>
    <name type="common">Mycobacterium thermoresistibile</name>
    <dbReference type="NCBI Taxonomy" id="1078020"/>
    <lineage>
        <taxon>Bacteria</taxon>
        <taxon>Bacillati</taxon>
        <taxon>Actinomycetota</taxon>
        <taxon>Actinomycetes</taxon>
        <taxon>Mycobacteriales</taxon>
        <taxon>Mycobacteriaceae</taxon>
        <taxon>Mycolicibacterium</taxon>
    </lineage>
</organism>
<dbReference type="Proteomes" id="UP000004915">
    <property type="component" value="Unassembled WGS sequence"/>
</dbReference>
<dbReference type="EMBL" id="AGVE01000023">
    <property type="protein sequence ID" value="EHI14079.1"/>
    <property type="molecule type" value="Genomic_DNA"/>
</dbReference>
<protein>
    <submittedName>
        <fullName evidence="2">Antigen MTB48</fullName>
    </submittedName>
</protein>
<gene>
    <name evidence="2" type="ORF">KEK_05537</name>
</gene>
<dbReference type="AlphaFoldDB" id="G7CDQ5"/>
<evidence type="ECO:0000313" key="3">
    <source>
        <dbReference type="Proteomes" id="UP000004915"/>
    </source>
</evidence>
<reference evidence="2 3" key="1">
    <citation type="submission" date="2011-11" db="EMBL/GenBank/DDBJ databases">
        <authorList>
            <consortium name="Tuberculosis Structural Genomics Consortium"/>
            <person name="Ioerger T.R."/>
        </authorList>
    </citation>
    <scope>NUCLEOTIDE SEQUENCE [LARGE SCALE GENOMIC DNA]</scope>
    <source>
        <strain evidence="3">ATCC 19527 / DSM 44167 / CIP 105390 / JCM 6362 / NCTC 10409 / 316</strain>
    </source>
</reference>
<proteinExistence type="predicted"/>
<accession>G7CDQ5</accession>